<dbReference type="EMBL" id="CP119067">
    <property type="protein sequence ID" value="WEL38871.1"/>
    <property type="molecule type" value="Genomic_DNA"/>
</dbReference>
<proteinExistence type="predicted"/>
<reference evidence="2 4" key="2">
    <citation type="submission" date="2023-02" db="EMBL/GenBank/DDBJ databases">
        <title>Encephalitozoon hellem ATCC 50451 complete genome.</title>
        <authorList>
            <person name="Mascarenhas dos Santos A.C."/>
            <person name="Julian A.T."/>
            <person name="Pombert J.-F."/>
        </authorList>
    </citation>
    <scope>NUCLEOTIDE SEQUENCE [LARGE SCALE GENOMIC DNA]</scope>
    <source>
        <strain evidence="2 4">ATCC 50451</strain>
    </source>
</reference>
<organism evidence="1 3">
    <name type="scientific">Encephalitozoon hellem</name>
    <name type="common">Microsporidian parasite</name>
    <dbReference type="NCBI Taxonomy" id="27973"/>
    <lineage>
        <taxon>Eukaryota</taxon>
        <taxon>Fungi</taxon>
        <taxon>Fungi incertae sedis</taxon>
        <taxon>Microsporidia</taxon>
        <taxon>Unikaryonidae</taxon>
        <taxon>Encephalitozoon</taxon>
    </lineage>
</organism>
<gene>
    <name evidence="1" type="ORF">GPU96_06g11560</name>
    <name evidence="2" type="ORF">PFJ87_06g01390</name>
</gene>
<dbReference type="OrthoDB" id="2192095at2759"/>
<dbReference type="Proteomes" id="UP001217963">
    <property type="component" value="Chromosome VI"/>
</dbReference>
<sequence>MVYKRKRNVKIDNTQPYPIYKPGASDVSSLEEYVPPSLDTGMEADEEKELHLKKIMEGEKGSIPIPVIVEVHNPARKIYGRYVPRRRYVEWNEDAENKYLLNDEDKKMCKEYGISEEEFYTLLCTISQEQSLVKGKEKLVRAMASRILTRSEDFSPLAYVCFRKRIIKPSRRSRRSEELSKEKVERMWKELCLLEVLCGLYCKRSELERDLESVEYNLFQTSCLLIKNGSRRARKKIGRKILNEQGKTPEDGQNATNGAIGGIIFDRTRIRLLRQRIQEAKERIHISEYDSEIQAFKKYNELHRM</sequence>
<dbReference type="AlphaFoldDB" id="A0A9Q9C6F1"/>
<accession>A0A9Q9C6F1</accession>
<evidence type="ECO:0000313" key="4">
    <source>
        <dbReference type="Proteomes" id="UP001217963"/>
    </source>
</evidence>
<dbReference type="EMBL" id="CP075152">
    <property type="protein sequence ID" value="UTX43407.1"/>
    <property type="molecule type" value="Genomic_DNA"/>
</dbReference>
<reference evidence="1" key="1">
    <citation type="submission" date="2022-08" db="EMBL/GenBank/DDBJ databases">
        <title>Encephalitozoon hellem ATCC 50604 Complete Genome.</title>
        <authorList>
            <person name="Mascarenhas dos Santos A.C."/>
            <person name="Julian A.T."/>
            <person name="Pombert J.-F."/>
        </authorList>
    </citation>
    <scope>NUCLEOTIDE SEQUENCE</scope>
    <source>
        <strain evidence="1">ATCC 50604</strain>
    </source>
</reference>
<evidence type="ECO:0000313" key="1">
    <source>
        <dbReference type="EMBL" id="UTX43407.1"/>
    </source>
</evidence>
<evidence type="ECO:0000313" key="2">
    <source>
        <dbReference type="EMBL" id="WEL38871.1"/>
    </source>
</evidence>
<name>A0A9Q9C6F1_ENCHE</name>
<keyword evidence="4" id="KW-1185">Reference proteome</keyword>
<dbReference type="Proteomes" id="UP001059546">
    <property type="component" value="Chromosome VI"/>
</dbReference>
<protein>
    <submittedName>
        <fullName evidence="1">Uncharacterized protein</fullName>
    </submittedName>
</protein>
<evidence type="ECO:0000313" key="3">
    <source>
        <dbReference type="Proteomes" id="UP001059546"/>
    </source>
</evidence>